<dbReference type="Pfam" id="PF12706">
    <property type="entry name" value="Lactamase_B_2"/>
    <property type="match status" value="1"/>
</dbReference>
<dbReference type="Gene3D" id="3.60.15.10">
    <property type="entry name" value="Ribonuclease Z/Hydroxyacylglutathione hydrolase-like"/>
    <property type="match status" value="1"/>
</dbReference>
<dbReference type="InterPro" id="IPR001279">
    <property type="entry name" value="Metallo-B-lactamas"/>
</dbReference>
<comment type="caution">
    <text evidence="3">The sequence shown here is derived from an EMBL/GenBank/DDBJ whole genome shotgun (WGS) entry which is preliminary data.</text>
</comment>
<dbReference type="InterPro" id="IPR050114">
    <property type="entry name" value="UPF0173_UPF0282_UlaG_hydrolase"/>
</dbReference>
<dbReference type="GO" id="GO:0016787">
    <property type="term" value="F:hydrolase activity"/>
    <property type="evidence" value="ECO:0007669"/>
    <property type="project" value="UniProtKB-KW"/>
</dbReference>
<dbReference type="RefSeq" id="WP_135110793.1">
    <property type="nucleotide sequence ID" value="NZ_SRHY01000029.1"/>
</dbReference>
<gene>
    <name evidence="3" type="ORF">E4U82_13995</name>
</gene>
<dbReference type="PANTHER" id="PTHR43546:SF9">
    <property type="entry name" value="L-ASCORBATE-6-PHOSPHATE LACTONASE ULAG-RELATED"/>
    <property type="match status" value="1"/>
</dbReference>
<accession>A0A4Y9ACJ0</accession>
<reference evidence="3 4" key="1">
    <citation type="submission" date="2019-03" db="EMBL/GenBank/DDBJ databases">
        <title>Genome sequence of Lentibacillus salicampi ATCC BAA-719.</title>
        <authorList>
            <person name="Maclea K.S."/>
            <person name="Simoes Junior M."/>
        </authorList>
    </citation>
    <scope>NUCLEOTIDE SEQUENCE [LARGE SCALE GENOMIC DNA]</scope>
    <source>
        <strain evidence="3 4">ATCC BAA-719</strain>
    </source>
</reference>
<keyword evidence="1 3" id="KW-0378">Hydrolase</keyword>
<dbReference type="SUPFAM" id="SSF56281">
    <property type="entry name" value="Metallo-hydrolase/oxidoreductase"/>
    <property type="match status" value="1"/>
</dbReference>
<dbReference type="Proteomes" id="UP000298484">
    <property type="component" value="Unassembled WGS sequence"/>
</dbReference>
<protein>
    <submittedName>
        <fullName evidence="3">MBL fold metallo-hydrolase</fullName>
    </submittedName>
</protein>
<dbReference type="EMBL" id="SRHY01000029">
    <property type="protein sequence ID" value="TFJ92091.1"/>
    <property type="molecule type" value="Genomic_DNA"/>
</dbReference>
<keyword evidence="4" id="KW-1185">Reference proteome</keyword>
<dbReference type="InterPro" id="IPR036866">
    <property type="entry name" value="RibonucZ/Hydroxyglut_hydro"/>
</dbReference>
<evidence type="ECO:0000256" key="1">
    <source>
        <dbReference type="ARBA" id="ARBA00022801"/>
    </source>
</evidence>
<evidence type="ECO:0000259" key="2">
    <source>
        <dbReference type="Pfam" id="PF12706"/>
    </source>
</evidence>
<dbReference type="OrthoDB" id="9800061at2"/>
<dbReference type="PANTHER" id="PTHR43546">
    <property type="entry name" value="UPF0173 METAL-DEPENDENT HYDROLASE MJ1163-RELATED"/>
    <property type="match status" value="1"/>
</dbReference>
<dbReference type="AlphaFoldDB" id="A0A4Y9ACJ0"/>
<evidence type="ECO:0000313" key="3">
    <source>
        <dbReference type="EMBL" id="TFJ92091.1"/>
    </source>
</evidence>
<sequence>MGNIGIIQQLKQANLYSGKVILQFIGQAGMIIQGKQDTLVIDPYLSDYAEKNYGLERTYQPFYKPDDLKGVDYYMITHDHADHLDPGTVSICAEMSPETIFIAPSYCHQLLLDCNVKAKNIWDIKDETWQSIGELAFRAIPSAHEDLEKIPDGGYRFLGYIGTLNGVTFYHAGDTVVYSGLLDYLKEQPIDIAMLPINGRNAFRFERGAVGNMNYQEAAELSYQANFELTIPVHYDMFADNTERPGHFVDLMYENFSSQKFHMMAREEQMIYTNMQFMKSD</sequence>
<organism evidence="3 4">
    <name type="scientific">Lentibacillus salicampi</name>
    <dbReference type="NCBI Taxonomy" id="175306"/>
    <lineage>
        <taxon>Bacteria</taxon>
        <taxon>Bacillati</taxon>
        <taxon>Bacillota</taxon>
        <taxon>Bacilli</taxon>
        <taxon>Bacillales</taxon>
        <taxon>Bacillaceae</taxon>
        <taxon>Lentibacillus</taxon>
    </lineage>
</organism>
<feature type="domain" description="Metallo-beta-lactamase" evidence="2">
    <location>
        <begin position="39"/>
        <end position="235"/>
    </location>
</feature>
<evidence type="ECO:0000313" key="4">
    <source>
        <dbReference type="Proteomes" id="UP000298484"/>
    </source>
</evidence>
<proteinExistence type="predicted"/>
<name>A0A4Y9ACJ0_9BACI</name>